<sequence>MENRFSRASSQRSATASDLDDALYPVYTQYRPGQSLGVSTSGRRPAPSPSRDYQQARPSSPENVFADPADSPPPSPSGSAFYSSSIVTPTPSVRRPSLSLSSRRSPSPLPGGGGTGYYQHHRISQSLTPSVRSSSSSTYGHGAPLNRSNTTGTTGTGYSTLSSIPSNLSDSTAAGVAPRWNYGGHQQNIYPESINTQGSVVPEEEDGGMDDPFADDFGIPVNDGFAPHRPPPAVVFPSGASSLRSVEPPPYTKYPDQPKPEVVGVPLRLQVSNGDSGIDVGRDEDEEGRRRRAGALAATGAVGLLAANRDLGGDGGEPDDGGGGHLKEWDEKRWMGFRTKTVLMGVAIAIVILLAVGLGVGLGVGLHHAQAPTATATVYPEPTTEVPPTSEETGPPLSSPNDTFPVIPTGTALINPILLSEKSTSCDISAQDASSPGWFGMGASLLWSCAYDQDDTNEALTWRFERGPVNLTNMELFPSEPDFLRGAEYGEGAWGGYVVSSVEGITKWEIGDDMMDVTVNGDVVEYSGKSSWRDGTQNQVFWKIPFAFYNTTEDSYNNGKRKQFAERSSTRDELGTRSTGNGLWARGGGGGDHPLDDSYKFGILFNKTVIIKQSTIDENIARDDNIIKSGNGTALYPGEIVWKCVWEKTLLEIEVIPDVPSTAVTKEKETHDEDDEDNHGYDSDDDDEDHTTSSTSTTATPTMSANTSFTKTNEHRPPPTGCHFEPDCPHFDGDDNHSFPSIPPPPPPSHQHNTDDFFGLKAPKPTETPTTNGNLTHKLRLKRHVERSTPTSYPLKVNIKESRPSSSRIRRLLGMDLTDPDPKGRANLGEVRCTQYVVTLKGGLTPLVDKETGEGYVILDEKLNSKGRLRERDDSTCYCKWES</sequence>
<feature type="compositionally biased region" description="Low complexity" evidence="1">
    <location>
        <begin position="692"/>
        <end position="708"/>
    </location>
</feature>
<name>A0A3N4KM49_9PEZI</name>
<feature type="compositionally biased region" description="Low complexity" evidence="1">
    <location>
        <begin position="1"/>
        <end position="17"/>
    </location>
</feature>
<feature type="compositionally biased region" description="Low complexity" evidence="1">
    <location>
        <begin position="375"/>
        <end position="396"/>
    </location>
</feature>
<accession>A0A3N4KM49</accession>
<feature type="compositionally biased region" description="Polar residues" evidence="1">
    <location>
        <begin position="51"/>
        <end position="62"/>
    </location>
</feature>
<feature type="compositionally biased region" description="Polar residues" evidence="1">
    <location>
        <begin position="158"/>
        <end position="172"/>
    </location>
</feature>
<keyword evidence="2" id="KW-0812">Transmembrane</keyword>
<feature type="domain" description="DUF7820" evidence="3">
    <location>
        <begin position="601"/>
        <end position="711"/>
    </location>
</feature>
<evidence type="ECO:0000313" key="5">
    <source>
        <dbReference type="Proteomes" id="UP000277580"/>
    </source>
</evidence>
<dbReference type="InParanoid" id="A0A3N4KM49"/>
<keyword evidence="2" id="KW-1133">Transmembrane helix</keyword>
<dbReference type="Pfam" id="PF25130">
    <property type="entry name" value="DUF7820"/>
    <property type="match status" value="1"/>
</dbReference>
<protein>
    <recommendedName>
        <fullName evidence="3">DUF7820 domain-containing protein</fullName>
    </recommendedName>
</protein>
<feature type="region of interest" description="Disordered" evidence="1">
    <location>
        <begin position="662"/>
        <end position="774"/>
    </location>
</feature>
<feature type="compositionally biased region" description="Low complexity" evidence="1">
    <location>
        <begin position="124"/>
        <end position="137"/>
    </location>
</feature>
<dbReference type="InterPro" id="IPR056722">
    <property type="entry name" value="DUF7820"/>
</dbReference>
<feature type="region of interest" description="Disordered" evidence="1">
    <location>
        <begin position="1"/>
        <end position="179"/>
    </location>
</feature>
<feature type="compositionally biased region" description="Basic and acidic residues" evidence="1">
    <location>
        <begin position="563"/>
        <end position="575"/>
    </location>
</feature>
<dbReference type="AlphaFoldDB" id="A0A3N4KM49"/>
<feature type="compositionally biased region" description="Low complexity" evidence="1">
    <location>
        <begin position="77"/>
        <end position="106"/>
    </location>
</feature>
<feature type="transmembrane region" description="Helical" evidence="2">
    <location>
        <begin position="342"/>
        <end position="366"/>
    </location>
</feature>
<reference evidence="4 5" key="1">
    <citation type="journal article" date="2018" name="Nat. Ecol. Evol.">
        <title>Pezizomycetes genomes reveal the molecular basis of ectomycorrhizal truffle lifestyle.</title>
        <authorList>
            <person name="Murat C."/>
            <person name="Payen T."/>
            <person name="Noel B."/>
            <person name="Kuo A."/>
            <person name="Morin E."/>
            <person name="Chen J."/>
            <person name="Kohler A."/>
            <person name="Krizsan K."/>
            <person name="Balestrini R."/>
            <person name="Da Silva C."/>
            <person name="Montanini B."/>
            <person name="Hainaut M."/>
            <person name="Levati E."/>
            <person name="Barry K.W."/>
            <person name="Belfiori B."/>
            <person name="Cichocki N."/>
            <person name="Clum A."/>
            <person name="Dockter R.B."/>
            <person name="Fauchery L."/>
            <person name="Guy J."/>
            <person name="Iotti M."/>
            <person name="Le Tacon F."/>
            <person name="Lindquist E.A."/>
            <person name="Lipzen A."/>
            <person name="Malagnac F."/>
            <person name="Mello A."/>
            <person name="Molinier V."/>
            <person name="Miyauchi S."/>
            <person name="Poulain J."/>
            <person name="Riccioni C."/>
            <person name="Rubini A."/>
            <person name="Sitrit Y."/>
            <person name="Splivallo R."/>
            <person name="Traeger S."/>
            <person name="Wang M."/>
            <person name="Zifcakova L."/>
            <person name="Wipf D."/>
            <person name="Zambonelli A."/>
            <person name="Paolocci F."/>
            <person name="Nowrousian M."/>
            <person name="Ottonello S."/>
            <person name="Baldrian P."/>
            <person name="Spatafora J.W."/>
            <person name="Henrissat B."/>
            <person name="Nagy L.G."/>
            <person name="Aury J.M."/>
            <person name="Wincker P."/>
            <person name="Grigoriev I.V."/>
            <person name="Bonfante P."/>
            <person name="Martin F.M."/>
        </authorList>
    </citation>
    <scope>NUCLEOTIDE SEQUENCE [LARGE SCALE GENOMIC DNA]</scope>
    <source>
        <strain evidence="4 5">CCBAS932</strain>
    </source>
</reference>
<dbReference type="Proteomes" id="UP000277580">
    <property type="component" value="Unassembled WGS sequence"/>
</dbReference>
<feature type="region of interest" description="Disordered" evidence="1">
    <location>
        <begin position="375"/>
        <end position="401"/>
    </location>
</feature>
<feature type="region of interest" description="Disordered" evidence="1">
    <location>
        <begin position="559"/>
        <end position="589"/>
    </location>
</feature>
<feature type="compositionally biased region" description="Basic and acidic residues" evidence="1">
    <location>
        <begin position="724"/>
        <end position="737"/>
    </location>
</feature>
<organism evidence="4 5">
    <name type="scientific">Morchella conica CCBAS932</name>
    <dbReference type="NCBI Taxonomy" id="1392247"/>
    <lineage>
        <taxon>Eukaryota</taxon>
        <taxon>Fungi</taxon>
        <taxon>Dikarya</taxon>
        <taxon>Ascomycota</taxon>
        <taxon>Pezizomycotina</taxon>
        <taxon>Pezizomycetes</taxon>
        <taxon>Pezizales</taxon>
        <taxon>Morchellaceae</taxon>
        <taxon>Morchella</taxon>
    </lineage>
</organism>
<evidence type="ECO:0000259" key="3">
    <source>
        <dbReference type="Pfam" id="PF25130"/>
    </source>
</evidence>
<feature type="compositionally biased region" description="Acidic residues" evidence="1">
    <location>
        <begin position="672"/>
        <end position="689"/>
    </location>
</feature>
<proteinExistence type="predicted"/>
<evidence type="ECO:0000256" key="1">
    <source>
        <dbReference type="SAM" id="MobiDB-lite"/>
    </source>
</evidence>
<gene>
    <name evidence="4" type="ORF">P167DRAFT_575127</name>
</gene>
<keyword evidence="2" id="KW-0472">Membrane</keyword>
<dbReference type="OrthoDB" id="5384459at2759"/>
<dbReference type="EMBL" id="ML119134">
    <property type="protein sequence ID" value="RPB11644.1"/>
    <property type="molecule type" value="Genomic_DNA"/>
</dbReference>
<evidence type="ECO:0000313" key="4">
    <source>
        <dbReference type="EMBL" id="RPB11644.1"/>
    </source>
</evidence>
<keyword evidence="5" id="KW-1185">Reference proteome</keyword>
<evidence type="ECO:0000256" key="2">
    <source>
        <dbReference type="SAM" id="Phobius"/>
    </source>
</evidence>